<dbReference type="SUPFAM" id="SSF109604">
    <property type="entry name" value="HD-domain/PDEase-like"/>
    <property type="match status" value="1"/>
</dbReference>
<dbReference type="OrthoDB" id="9759601at2"/>
<dbReference type="Gene3D" id="3.30.450.40">
    <property type="match status" value="1"/>
</dbReference>
<keyword evidence="5" id="KW-0808">Transferase</keyword>
<dbReference type="InterPro" id="IPR052020">
    <property type="entry name" value="Cyclic_di-GMP/3'3'-cGAMP_PDE"/>
</dbReference>
<organism evidence="5 6">
    <name type="scientific">Guptibacillus hwajinpoensis</name>
    <dbReference type="NCBI Taxonomy" id="208199"/>
    <lineage>
        <taxon>Bacteria</taxon>
        <taxon>Bacillati</taxon>
        <taxon>Bacillota</taxon>
        <taxon>Bacilli</taxon>
        <taxon>Bacillales</taxon>
        <taxon>Guptibacillaceae</taxon>
        <taxon>Guptibacillus</taxon>
    </lineage>
</organism>
<dbReference type="STRING" id="157733.AB986_11075"/>
<dbReference type="CDD" id="cd00077">
    <property type="entry name" value="HDc"/>
    <property type="match status" value="1"/>
</dbReference>
<keyword evidence="1" id="KW-0378">Hydrolase</keyword>
<evidence type="ECO:0000259" key="2">
    <source>
        <dbReference type="PROSITE" id="PS50212"/>
    </source>
</evidence>
<evidence type="ECO:0000313" key="6">
    <source>
        <dbReference type="Proteomes" id="UP000035996"/>
    </source>
</evidence>
<dbReference type="SMART" id="SM00471">
    <property type="entry name" value="HDc"/>
    <property type="match status" value="1"/>
</dbReference>
<gene>
    <name evidence="5" type="ORF">AB986_11075</name>
</gene>
<dbReference type="RefSeq" id="WP_048311220.1">
    <property type="nucleotide sequence ID" value="NZ_CP119526.1"/>
</dbReference>
<dbReference type="PROSITE" id="PS51832">
    <property type="entry name" value="HD_GYP"/>
    <property type="match status" value="1"/>
</dbReference>
<dbReference type="AlphaFoldDB" id="A0A0J6CTI4"/>
<protein>
    <submittedName>
        <fullName evidence="5">Histidine kinase</fullName>
    </submittedName>
</protein>
<reference evidence="5" key="1">
    <citation type="submission" date="2015-06" db="EMBL/GenBank/DDBJ databases">
        <authorList>
            <person name="Liu B."/>
            <person name="Wang J."/>
            <person name="Zhu Y."/>
            <person name="Liu G."/>
            <person name="Chen Q."/>
            <person name="Zheng C."/>
            <person name="Che J."/>
            <person name="Ge C."/>
            <person name="Shi H."/>
            <person name="Pan Z."/>
            <person name="Liu X."/>
        </authorList>
    </citation>
    <scope>NUCLEOTIDE SEQUENCE [LARGE SCALE GENOMIC DNA]</scope>
    <source>
        <strain evidence="5">DSM 16346</strain>
    </source>
</reference>
<evidence type="ECO:0000259" key="3">
    <source>
        <dbReference type="PROSITE" id="PS51831"/>
    </source>
</evidence>
<dbReference type="PROSITE" id="PS51831">
    <property type="entry name" value="HD"/>
    <property type="match status" value="1"/>
</dbReference>
<keyword evidence="6" id="KW-1185">Reference proteome</keyword>
<proteinExistence type="predicted"/>
<dbReference type="Pfam" id="PF13487">
    <property type="entry name" value="HD_5"/>
    <property type="match status" value="1"/>
</dbReference>
<sequence length="374" mass="42323">MSNGRYKKKLESDELLEIIFDYAAKITIEHNLDNLLLLMADMGREMTVADRCTLWLYDERADELWAKVAHGMDEVRVPSNAGLAGYVFQTTKSLVIEDAYQDERFHSDVDVQTGYRTKSVMVIPLINKQNVTLGVYQVINKLTEEEVFTTKDVKYLSLAASYTAQALEAVLMNIEVEEAQKEIIFKMGEIGEVRSKETGHHVKRVAEYAKFLAIKAGLSEEEAELIKVASPMHDIGKVAIPDSILNKPGRLSKEEYTAIQAHSTIGYDLLKNSNRSILHAAAVIAKQHHERWDGRGYPDGLSGENIHLYGRIVSVADVFDALASDRPYKKAWSIGRIVTHFTKEKGKQFDPDLIDLFLNHLDDFLSIKEQYDEI</sequence>
<dbReference type="Pfam" id="PF01590">
    <property type="entry name" value="GAF"/>
    <property type="match status" value="1"/>
</dbReference>
<dbReference type="GO" id="GO:0004112">
    <property type="term" value="F:cyclic-nucleotide phosphodiesterase activity"/>
    <property type="evidence" value="ECO:0007669"/>
    <property type="project" value="UniProtKB-ARBA"/>
</dbReference>
<dbReference type="InterPro" id="IPR006674">
    <property type="entry name" value="HD_domain"/>
</dbReference>
<dbReference type="Gene3D" id="1.10.3210.10">
    <property type="entry name" value="Hypothetical protein af1432"/>
    <property type="match status" value="1"/>
</dbReference>
<accession>A0A0J6CTI4</accession>
<evidence type="ECO:0000259" key="4">
    <source>
        <dbReference type="PROSITE" id="PS51832"/>
    </source>
</evidence>
<feature type="domain" description="HD-GYP" evidence="4">
    <location>
        <begin position="176"/>
        <end position="373"/>
    </location>
</feature>
<dbReference type="PROSITE" id="PS50212">
    <property type="entry name" value="RASGEF_NTER"/>
    <property type="match status" value="1"/>
</dbReference>
<dbReference type="Proteomes" id="UP000035996">
    <property type="component" value="Unassembled WGS sequence"/>
</dbReference>
<dbReference type="InterPro" id="IPR000651">
    <property type="entry name" value="Ras-like_Gua-exchang_fac_N"/>
</dbReference>
<dbReference type="FunFam" id="1.10.3210.10:FF:000018">
    <property type="entry name" value="Two-component system response regulator"/>
    <property type="match status" value="1"/>
</dbReference>
<dbReference type="SUPFAM" id="SSF55781">
    <property type="entry name" value="GAF domain-like"/>
    <property type="match status" value="1"/>
</dbReference>
<evidence type="ECO:0000256" key="1">
    <source>
        <dbReference type="ARBA" id="ARBA00022801"/>
    </source>
</evidence>
<dbReference type="SMART" id="SM00065">
    <property type="entry name" value="GAF"/>
    <property type="match status" value="1"/>
</dbReference>
<dbReference type="GO" id="GO:0009214">
    <property type="term" value="P:cyclic nucleotide catabolic process"/>
    <property type="evidence" value="ECO:0007669"/>
    <property type="project" value="UniProtKB-ARBA"/>
</dbReference>
<dbReference type="InterPro" id="IPR029016">
    <property type="entry name" value="GAF-like_dom_sf"/>
</dbReference>
<name>A0A0J6CTI4_9BACL</name>
<keyword evidence="5" id="KW-0418">Kinase</keyword>
<dbReference type="InterPro" id="IPR003607">
    <property type="entry name" value="HD/PDEase_dom"/>
</dbReference>
<evidence type="ECO:0000313" key="5">
    <source>
        <dbReference type="EMBL" id="KMM36508.1"/>
    </source>
</evidence>
<dbReference type="PANTHER" id="PTHR45228">
    <property type="entry name" value="CYCLIC DI-GMP PHOSPHODIESTERASE TM_0186-RELATED"/>
    <property type="match status" value="1"/>
</dbReference>
<feature type="domain" description="N-terminal Ras-GEF" evidence="2">
    <location>
        <begin position="325"/>
        <end position="374"/>
    </location>
</feature>
<dbReference type="PANTHER" id="PTHR45228:SF9">
    <property type="entry name" value="3'3'-CGAMP-SPECIFIC PHOSPHODIESTERASE 2"/>
    <property type="match status" value="1"/>
</dbReference>
<dbReference type="EMBL" id="LELK01000004">
    <property type="protein sequence ID" value="KMM36508.1"/>
    <property type="molecule type" value="Genomic_DNA"/>
</dbReference>
<dbReference type="InterPro" id="IPR003018">
    <property type="entry name" value="GAF"/>
</dbReference>
<feature type="domain" description="HD" evidence="3">
    <location>
        <begin position="198"/>
        <end position="322"/>
    </location>
</feature>
<dbReference type="InterPro" id="IPR037522">
    <property type="entry name" value="HD_GYP_dom"/>
</dbReference>
<comment type="caution">
    <text evidence="5">The sequence shown here is derived from an EMBL/GenBank/DDBJ whole genome shotgun (WGS) entry which is preliminary data.</text>
</comment>
<dbReference type="GO" id="GO:0016301">
    <property type="term" value="F:kinase activity"/>
    <property type="evidence" value="ECO:0007669"/>
    <property type="project" value="UniProtKB-KW"/>
</dbReference>